<accession>A0AAD8NYF5</accession>
<organism evidence="2 3">
    <name type="scientific">Tagetes erecta</name>
    <name type="common">African marigold</name>
    <dbReference type="NCBI Taxonomy" id="13708"/>
    <lineage>
        <taxon>Eukaryota</taxon>
        <taxon>Viridiplantae</taxon>
        <taxon>Streptophyta</taxon>
        <taxon>Embryophyta</taxon>
        <taxon>Tracheophyta</taxon>
        <taxon>Spermatophyta</taxon>
        <taxon>Magnoliopsida</taxon>
        <taxon>eudicotyledons</taxon>
        <taxon>Gunneridae</taxon>
        <taxon>Pentapetalae</taxon>
        <taxon>asterids</taxon>
        <taxon>campanulids</taxon>
        <taxon>Asterales</taxon>
        <taxon>Asteraceae</taxon>
        <taxon>Asteroideae</taxon>
        <taxon>Heliantheae alliance</taxon>
        <taxon>Tageteae</taxon>
        <taxon>Tagetes</taxon>
    </lineage>
</organism>
<keyword evidence="1" id="KW-0472">Membrane</keyword>
<feature type="transmembrane region" description="Helical" evidence="1">
    <location>
        <begin position="56"/>
        <end position="76"/>
    </location>
</feature>
<name>A0AAD8NYF5_TARER</name>
<dbReference type="Proteomes" id="UP001229421">
    <property type="component" value="Unassembled WGS sequence"/>
</dbReference>
<gene>
    <name evidence="2" type="ORF">QVD17_20677</name>
</gene>
<dbReference type="AlphaFoldDB" id="A0AAD8NYF5"/>
<evidence type="ECO:0000313" key="3">
    <source>
        <dbReference type="Proteomes" id="UP001229421"/>
    </source>
</evidence>
<keyword evidence="3" id="KW-1185">Reference proteome</keyword>
<keyword evidence="1" id="KW-1133">Transmembrane helix</keyword>
<proteinExistence type="predicted"/>
<comment type="caution">
    <text evidence="2">The sequence shown here is derived from an EMBL/GenBank/DDBJ whole genome shotgun (WGS) entry which is preliminary data.</text>
</comment>
<dbReference type="EMBL" id="JAUHHV010000005">
    <property type="protein sequence ID" value="KAK1425326.1"/>
    <property type="molecule type" value="Genomic_DNA"/>
</dbReference>
<evidence type="ECO:0000256" key="1">
    <source>
        <dbReference type="SAM" id="Phobius"/>
    </source>
</evidence>
<evidence type="ECO:0000313" key="2">
    <source>
        <dbReference type="EMBL" id="KAK1425326.1"/>
    </source>
</evidence>
<protein>
    <submittedName>
        <fullName evidence="2">Uncharacterized protein</fullName>
    </submittedName>
</protein>
<keyword evidence="1" id="KW-0812">Transmembrane</keyword>
<reference evidence="2" key="1">
    <citation type="journal article" date="2023" name="bioRxiv">
        <title>Improved chromosome-level genome assembly for marigold (Tagetes erecta).</title>
        <authorList>
            <person name="Jiang F."/>
            <person name="Yuan L."/>
            <person name="Wang S."/>
            <person name="Wang H."/>
            <person name="Xu D."/>
            <person name="Wang A."/>
            <person name="Fan W."/>
        </authorList>
    </citation>
    <scope>NUCLEOTIDE SEQUENCE</scope>
    <source>
        <strain evidence="2">WSJ</strain>
        <tissue evidence="2">Leaf</tissue>
    </source>
</reference>
<sequence>MFTIILSPYTLHTKVLCNINKLKRSCAHHPTLKLQLQTLFFITLSLIKKLNVSSSIFMAIVSISLLYSSIHTGFISEPFQMS</sequence>